<keyword evidence="7 9" id="KW-0689">Ribosomal protein</keyword>
<dbReference type="PANTHER" id="PTHR23105">
    <property type="entry name" value="RIBOSOMAL PROTEIN L7AE FAMILY MEMBER"/>
    <property type="match status" value="1"/>
</dbReference>
<keyword evidence="3 9" id="KW-0963">Cytoplasm</keyword>
<feature type="domain" description="Ribosomal protein eL8/eL30/eS12/Gadd45" evidence="10">
    <location>
        <begin position="30"/>
        <end position="122"/>
    </location>
</feature>
<dbReference type="InterPro" id="IPR029064">
    <property type="entry name" value="Ribosomal_eL30-like_sf"/>
</dbReference>
<evidence type="ECO:0000256" key="5">
    <source>
        <dbReference type="ARBA" id="ARBA00022730"/>
    </source>
</evidence>
<dbReference type="GO" id="GO:1990904">
    <property type="term" value="C:ribonucleoprotein complex"/>
    <property type="evidence" value="ECO:0007669"/>
    <property type="project" value="UniProtKB-KW"/>
</dbReference>
<evidence type="ECO:0000256" key="9">
    <source>
        <dbReference type="HAMAP-Rule" id="MF_00326"/>
    </source>
</evidence>
<dbReference type="GO" id="GO:0005840">
    <property type="term" value="C:ribosome"/>
    <property type="evidence" value="ECO:0007669"/>
    <property type="project" value="UniProtKB-KW"/>
</dbReference>
<evidence type="ECO:0000256" key="8">
    <source>
        <dbReference type="ARBA" id="ARBA00023274"/>
    </source>
</evidence>
<evidence type="ECO:0000313" key="12">
    <source>
        <dbReference type="Proteomes" id="UP000066376"/>
    </source>
</evidence>
<dbReference type="STRING" id="294671.YLM1_0990"/>
<dbReference type="KEGG" id="mol:YLM1_0990"/>
<evidence type="ECO:0000256" key="1">
    <source>
        <dbReference type="ARBA" id="ARBA00004496"/>
    </source>
</evidence>
<dbReference type="HAMAP" id="MF_00326">
    <property type="entry name" value="Ribosomal_eL8"/>
    <property type="match status" value="1"/>
</dbReference>
<keyword evidence="5 9" id="KW-0699">rRNA-binding</keyword>
<evidence type="ECO:0000256" key="6">
    <source>
        <dbReference type="ARBA" id="ARBA00022884"/>
    </source>
</evidence>
<dbReference type="GO" id="GO:0004526">
    <property type="term" value="F:ribonuclease P activity"/>
    <property type="evidence" value="ECO:0007669"/>
    <property type="project" value="UniProtKB-UniRule"/>
</dbReference>
<comment type="similarity">
    <text evidence="2 9">Belongs to the eukaryotic ribosomal protein eL8 family.</text>
</comment>
<reference evidence="11 12" key="1">
    <citation type="journal article" date="2016" name="Genome Announc.">
        <title>Draft Genome Sequence of the Rumen Methanogen Methanobrevibacter olleyae YLM1.</title>
        <authorList>
            <person name="Kelly W.J."/>
            <person name="Li D."/>
            <person name="Lambie S.C."/>
            <person name="Cox F."/>
            <person name="Attwood G.T."/>
            <person name="Altermann E."/>
            <person name="Leahy S.C."/>
        </authorList>
    </citation>
    <scope>NUCLEOTIDE SEQUENCE [LARGE SCALE GENOMIC DNA]</scope>
    <source>
        <strain evidence="11 12">YLM1</strain>
    </source>
</reference>
<sequence>MDGKSQMKKEVNYMASIYVKFDTPEEIANKAEEALEVAQNTGKVAKGTNEVTKFIERGNAALVVIAEDVDPAEIVAHIPVLAEEKEIPYVYLATKDKVGAAAGLSVGTASACIVDTGDATELVAEVVEKVAELKE</sequence>
<keyword evidence="12" id="KW-1185">Reference proteome</keyword>
<dbReference type="Proteomes" id="UP000066376">
    <property type="component" value="Chromosome"/>
</dbReference>
<dbReference type="PRINTS" id="PR00881">
    <property type="entry name" value="L7ARS6FAMILY"/>
</dbReference>
<comment type="subunit">
    <text evidence="9">Part of the 50S ribosomal subunit. Probably part of the RNase P complex.</text>
</comment>
<accession>A0A126R0F9</accession>
<keyword evidence="6 9" id="KW-0694">RNA-binding</keyword>
<protein>
    <recommendedName>
        <fullName evidence="9">Large ribosomal subunit protein eL8</fullName>
    </recommendedName>
</protein>
<evidence type="ECO:0000313" key="11">
    <source>
        <dbReference type="EMBL" id="AMK15547.1"/>
    </source>
</evidence>
<dbReference type="Pfam" id="PF01248">
    <property type="entry name" value="Ribosomal_L7Ae"/>
    <property type="match status" value="1"/>
</dbReference>
<dbReference type="InterPro" id="IPR050257">
    <property type="entry name" value="eL8/uL1-like"/>
</dbReference>
<dbReference type="NCBIfam" id="TIGR03677">
    <property type="entry name" value="eL8_ribo"/>
    <property type="match status" value="1"/>
</dbReference>
<gene>
    <name evidence="9" type="primary">rpl7ae</name>
    <name evidence="11" type="ORF">YLM1_0990</name>
</gene>
<evidence type="ECO:0000259" key="10">
    <source>
        <dbReference type="Pfam" id="PF01248"/>
    </source>
</evidence>
<dbReference type="FunFam" id="3.30.1330.30:FF:000020">
    <property type="entry name" value="50S ribosomal protein L7Ae"/>
    <property type="match status" value="1"/>
</dbReference>
<evidence type="ECO:0000256" key="2">
    <source>
        <dbReference type="ARBA" id="ARBA00007337"/>
    </source>
</evidence>
<dbReference type="PRINTS" id="PR00884">
    <property type="entry name" value="RIBOSOMALHS6"/>
</dbReference>
<comment type="function">
    <text evidence="9">Multifunctional RNA-binding protein that recognizes the K-turn motif in ribosomal RNA, the RNA component of RNase P, box H/ACA, box C/D and box C'/D' sRNAs.</text>
</comment>
<proteinExistence type="inferred from homology"/>
<keyword evidence="4 9" id="KW-0819">tRNA processing</keyword>
<dbReference type="GO" id="GO:0001682">
    <property type="term" value="P:tRNA 5'-leader removal"/>
    <property type="evidence" value="ECO:0007669"/>
    <property type="project" value="UniProtKB-UniRule"/>
</dbReference>
<comment type="subcellular location">
    <subcellularLocation>
        <location evidence="1 9">Cytoplasm</location>
    </subcellularLocation>
</comment>
<dbReference type="InterPro" id="IPR018492">
    <property type="entry name" value="Ribosomal_eL8/Nhp2"/>
</dbReference>
<name>A0A126R0F9_METOL</name>
<evidence type="ECO:0000256" key="7">
    <source>
        <dbReference type="ARBA" id="ARBA00022980"/>
    </source>
</evidence>
<keyword evidence="8 9" id="KW-0687">Ribonucleoprotein</keyword>
<evidence type="ECO:0000256" key="3">
    <source>
        <dbReference type="ARBA" id="ARBA00022490"/>
    </source>
</evidence>
<dbReference type="GO" id="GO:0006412">
    <property type="term" value="P:translation"/>
    <property type="evidence" value="ECO:0007669"/>
    <property type="project" value="UniProtKB-UniRule"/>
</dbReference>
<dbReference type="PATRIC" id="fig|294671.3.peg.1037"/>
<dbReference type="GO" id="GO:0019843">
    <property type="term" value="F:rRNA binding"/>
    <property type="evidence" value="ECO:0007669"/>
    <property type="project" value="UniProtKB-KW"/>
</dbReference>
<reference evidence="12" key="2">
    <citation type="submission" date="2016-02" db="EMBL/GenBank/DDBJ databases">
        <title>The draft genome sequence of the rumen methanogen Methanobrevibacter olleyae YLM1.</title>
        <authorList>
            <consortium name="New Zealand Agricultural Greenhouse Gas Research Centre/Pastoral Greenhouse Gas Research Consortium"/>
            <person name="Kelly W.J."/>
            <person name="Li D."/>
            <person name="Lambie S.C."/>
            <person name="Attwood G.T."/>
            <person name="Altermann E."/>
            <person name="Leahy S.C."/>
        </authorList>
    </citation>
    <scope>NUCLEOTIDE SEQUENCE [LARGE SCALE GENOMIC DNA]</scope>
    <source>
        <strain evidence="12">YLM1</strain>
    </source>
</reference>
<dbReference type="EMBL" id="CP014265">
    <property type="protein sequence ID" value="AMK15547.1"/>
    <property type="molecule type" value="Genomic_DNA"/>
</dbReference>
<dbReference type="InterPro" id="IPR022481">
    <property type="entry name" value="Ribosomal_eL8_arc"/>
</dbReference>
<dbReference type="GO" id="GO:0003735">
    <property type="term" value="F:structural constituent of ribosome"/>
    <property type="evidence" value="ECO:0007669"/>
    <property type="project" value="InterPro"/>
</dbReference>
<dbReference type="AlphaFoldDB" id="A0A126R0F9"/>
<organism evidence="11 12">
    <name type="scientific">Methanobrevibacter olleyae</name>
    <dbReference type="NCBI Taxonomy" id="294671"/>
    <lineage>
        <taxon>Archaea</taxon>
        <taxon>Methanobacteriati</taxon>
        <taxon>Methanobacteriota</taxon>
        <taxon>Methanomada group</taxon>
        <taxon>Methanobacteria</taxon>
        <taxon>Methanobacteriales</taxon>
        <taxon>Methanobacteriaceae</taxon>
        <taxon>Methanobrevibacter</taxon>
    </lineage>
</organism>
<evidence type="ECO:0000256" key="4">
    <source>
        <dbReference type="ARBA" id="ARBA00022694"/>
    </source>
</evidence>
<dbReference type="GO" id="GO:0005737">
    <property type="term" value="C:cytoplasm"/>
    <property type="evidence" value="ECO:0007669"/>
    <property type="project" value="UniProtKB-SubCell"/>
</dbReference>
<dbReference type="InterPro" id="IPR004038">
    <property type="entry name" value="Ribosomal_eL8/eL30/eS12/Gad45"/>
</dbReference>
<dbReference type="Gene3D" id="3.30.1330.30">
    <property type="match status" value="1"/>
</dbReference>
<dbReference type="SUPFAM" id="SSF55315">
    <property type="entry name" value="L30e-like"/>
    <property type="match status" value="1"/>
</dbReference>